<proteinExistence type="inferred from homology"/>
<dbReference type="GO" id="GO:0015740">
    <property type="term" value="P:C4-dicarboxylate transport"/>
    <property type="evidence" value="ECO:0007669"/>
    <property type="project" value="TreeGrafter"/>
</dbReference>
<evidence type="ECO:0000256" key="4">
    <source>
        <dbReference type="ARBA" id="ARBA00022519"/>
    </source>
</evidence>
<keyword evidence="7 9" id="KW-0472">Membrane</keyword>
<dbReference type="EMBL" id="VFPA01000001">
    <property type="protein sequence ID" value="TQM13382.1"/>
    <property type="molecule type" value="Genomic_DNA"/>
</dbReference>
<feature type="transmembrane region" description="Helical" evidence="9">
    <location>
        <begin position="130"/>
        <end position="147"/>
    </location>
</feature>
<evidence type="ECO:0000259" key="10">
    <source>
        <dbReference type="Pfam" id="PF04290"/>
    </source>
</evidence>
<dbReference type="PANTHER" id="PTHR35011">
    <property type="entry name" value="2,3-DIKETO-L-GULONATE TRAP TRANSPORTER SMALL PERMEASE PROTEIN YIAM"/>
    <property type="match status" value="1"/>
</dbReference>
<protein>
    <submittedName>
        <fullName evidence="11">TRAP-type C4-dicarboxylate transport system permease small subunit</fullName>
    </submittedName>
</protein>
<comment type="similarity">
    <text evidence="8">Belongs to the TRAP transporter small permease family.</text>
</comment>
<keyword evidence="5 9" id="KW-0812">Transmembrane</keyword>
<evidence type="ECO:0000313" key="12">
    <source>
        <dbReference type="Proteomes" id="UP000315677"/>
    </source>
</evidence>
<reference evidence="11 12" key="1">
    <citation type="submission" date="2019-06" db="EMBL/GenBank/DDBJ databases">
        <title>Sequencing the genomes of 1000 actinobacteria strains.</title>
        <authorList>
            <person name="Klenk H.-P."/>
        </authorList>
    </citation>
    <scope>NUCLEOTIDE SEQUENCE [LARGE SCALE GENOMIC DNA]</scope>
    <source>
        <strain evidence="11 12">DSM 45301</strain>
    </source>
</reference>
<feature type="transmembrane region" description="Helical" evidence="9">
    <location>
        <begin position="12"/>
        <end position="35"/>
    </location>
</feature>
<keyword evidence="12" id="KW-1185">Reference proteome</keyword>
<keyword evidence="6 9" id="KW-1133">Transmembrane helix</keyword>
<evidence type="ECO:0000256" key="5">
    <source>
        <dbReference type="ARBA" id="ARBA00022692"/>
    </source>
</evidence>
<dbReference type="GO" id="GO:0022857">
    <property type="term" value="F:transmembrane transporter activity"/>
    <property type="evidence" value="ECO:0007669"/>
    <property type="project" value="TreeGrafter"/>
</dbReference>
<keyword evidence="3" id="KW-1003">Cell membrane</keyword>
<keyword evidence="4" id="KW-0997">Cell inner membrane</keyword>
<dbReference type="PANTHER" id="PTHR35011:SF5">
    <property type="entry name" value="SIALIC ACID TRAP TRANSPORTER SMALL PERMEASE PROTEIN SIAQ"/>
    <property type="match status" value="1"/>
</dbReference>
<organism evidence="11 12">
    <name type="scientific">Pseudonocardia kunmingensis</name>
    <dbReference type="NCBI Taxonomy" id="630975"/>
    <lineage>
        <taxon>Bacteria</taxon>
        <taxon>Bacillati</taxon>
        <taxon>Actinomycetota</taxon>
        <taxon>Actinomycetes</taxon>
        <taxon>Pseudonocardiales</taxon>
        <taxon>Pseudonocardiaceae</taxon>
        <taxon>Pseudonocardia</taxon>
    </lineage>
</organism>
<dbReference type="Pfam" id="PF04290">
    <property type="entry name" value="DctQ"/>
    <property type="match status" value="1"/>
</dbReference>
<evidence type="ECO:0000256" key="7">
    <source>
        <dbReference type="ARBA" id="ARBA00023136"/>
    </source>
</evidence>
<evidence type="ECO:0000256" key="9">
    <source>
        <dbReference type="SAM" id="Phobius"/>
    </source>
</evidence>
<feature type="transmembrane region" description="Helical" evidence="9">
    <location>
        <begin position="89"/>
        <end position="110"/>
    </location>
</feature>
<dbReference type="InterPro" id="IPR055348">
    <property type="entry name" value="DctQ"/>
</dbReference>
<sequence>MRASLMLQRRLAQLLELLLIAVMIGLVATIAVQVFSRYVLGSPVPWTEELARYLLVYLTFVGCALAIHEHAHLRIDVLLVRFPVQLQRVIGLLTTASLLITAVLLVWYGIVFTELSWGTVSPALAQSIAWIYAAMPVTGAVMACYLVPQLIDRITHWNDYPRAIPDGDEPGAASPAGQEGAAS</sequence>
<dbReference type="AlphaFoldDB" id="A0A543DVM8"/>
<evidence type="ECO:0000256" key="6">
    <source>
        <dbReference type="ARBA" id="ARBA00022989"/>
    </source>
</evidence>
<evidence type="ECO:0000313" key="11">
    <source>
        <dbReference type="EMBL" id="TQM13382.1"/>
    </source>
</evidence>
<feature type="domain" description="Tripartite ATP-independent periplasmic transporters DctQ component" evidence="10">
    <location>
        <begin position="26"/>
        <end position="154"/>
    </location>
</feature>
<comment type="caution">
    <text evidence="11">The sequence shown here is derived from an EMBL/GenBank/DDBJ whole genome shotgun (WGS) entry which is preliminary data.</text>
</comment>
<evidence type="ECO:0000256" key="8">
    <source>
        <dbReference type="ARBA" id="ARBA00038436"/>
    </source>
</evidence>
<accession>A0A543DVM8</accession>
<keyword evidence="2" id="KW-0813">Transport</keyword>
<evidence type="ECO:0000256" key="2">
    <source>
        <dbReference type="ARBA" id="ARBA00022448"/>
    </source>
</evidence>
<evidence type="ECO:0000256" key="3">
    <source>
        <dbReference type="ARBA" id="ARBA00022475"/>
    </source>
</evidence>
<comment type="subcellular location">
    <subcellularLocation>
        <location evidence="1">Cell inner membrane</location>
        <topology evidence="1">Multi-pass membrane protein</topology>
    </subcellularLocation>
</comment>
<dbReference type="Proteomes" id="UP000315677">
    <property type="component" value="Unassembled WGS sequence"/>
</dbReference>
<evidence type="ECO:0000256" key="1">
    <source>
        <dbReference type="ARBA" id="ARBA00004429"/>
    </source>
</evidence>
<name>A0A543DVM8_9PSEU</name>
<feature type="transmembrane region" description="Helical" evidence="9">
    <location>
        <begin position="50"/>
        <end position="68"/>
    </location>
</feature>
<dbReference type="GO" id="GO:0005886">
    <property type="term" value="C:plasma membrane"/>
    <property type="evidence" value="ECO:0007669"/>
    <property type="project" value="UniProtKB-SubCell"/>
</dbReference>
<dbReference type="InterPro" id="IPR007387">
    <property type="entry name" value="TRAP_DctQ"/>
</dbReference>
<gene>
    <name evidence="11" type="ORF">FB558_0116</name>
</gene>